<evidence type="ECO:0000313" key="1">
    <source>
        <dbReference type="EMBL" id="KAI2383708.1"/>
    </source>
</evidence>
<protein>
    <submittedName>
        <fullName evidence="1">Uncharacterized protein</fullName>
    </submittedName>
</protein>
<proteinExistence type="predicted"/>
<gene>
    <name evidence="1" type="ORF">LOY88_005072</name>
</gene>
<reference evidence="1" key="1">
    <citation type="journal article" date="2022" name="bioRxiv">
        <title>Population genetic analysis of Ophidiomyces ophidiicola, the causative agent of snake fungal disease, indicates recent introductions to the USA.</title>
        <authorList>
            <person name="Ladner J.T."/>
            <person name="Palmer J.M."/>
            <person name="Ettinger C.L."/>
            <person name="Stajich J.E."/>
            <person name="Farrell T.M."/>
            <person name="Glorioso B.M."/>
            <person name="Lawson B."/>
            <person name="Price S.J."/>
            <person name="Stengle A.G."/>
            <person name="Grear D.A."/>
            <person name="Lorch J.M."/>
        </authorList>
    </citation>
    <scope>NUCLEOTIDE SEQUENCE</scope>
    <source>
        <strain evidence="1">NWHC 24266-5</strain>
    </source>
</reference>
<organism evidence="1">
    <name type="scientific">Ophidiomyces ophidiicola</name>
    <dbReference type="NCBI Taxonomy" id="1387563"/>
    <lineage>
        <taxon>Eukaryota</taxon>
        <taxon>Fungi</taxon>
        <taxon>Dikarya</taxon>
        <taxon>Ascomycota</taxon>
        <taxon>Pezizomycotina</taxon>
        <taxon>Eurotiomycetes</taxon>
        <taxon>Eurotiomycetidae</taxon>
        <taxon>Onygenales</taxon>
        <taxon>Onygenaceae</taxon>
        <taxon>Ophidiomyces</taxon>
    </lineage>
</organism>
<sequence length="170" mass="17290">MASIQTNTVVSSVSSTSAAPSAAPTACGATTYDIPTQDAACAVLGTAKKDSMEKCCKSPVVSYDKGCGMYCLASGQSVGDLVNCLIGGGFKDGDVFCNKQLNATASASPTSTSSRDDNRDKNKPSATQTRGAATSSGAADTFVPHQPMSKPAIGVLFTLFFSAFAGMIFV</sequence>
<dbReference type="EMBL" id="JALBCA010000085">
    <property type="protein sequence ID" value="KAI2383708.1"/>
    <property type="molecule type" value="Genomic_DNA"/>
</dbReference>
<comment type="caution">
    <text evidence="1">The sequence shown here is derived from an EMBL/GenBank/DDBJ whole genome shotgun (WGS) entry which is preliminary data.</text>
</comment>
<name>A0ACB8URL4_9EURO</name>
<accession>A0ACB8URL4</accession>